<dbReference type="Gene3D" id="3.40.50.300">
    <property type="entry name" value="P-loop containing nucleotide triphosphate hydrolases"/>
    <property type="match status" value="3"/>
</dbReference>
<evidence type="ECO:0000256" key="13">
    <source>
        <dbReference type="ARBA" id="ARBA00034808"/>
    </source>
</evidence>
<keyword evidence="4" id="KW-0227">DNA damage</keyword>
<keyword evidence="2" id="KW-0540">Nuclease</keyword>
<evidence type="ECO:0000256" key="12">
    <source>
        <dbReference type="ARBA" id="ARBA00034617"/>
    </source>
</evidence>
<dbReference type="InterPro" id="IPR011335">
    <property type="entry name" value="Restrct_endonuc-II-like"/>
</dbReference>
<dbReference type="EC" id="5.6.2.4" evidence="13"/>
<evidence type="ECO:0000256" key="15">
    <source>
        <dbReference type="PROSITE-ProRule" id="PRU00560"/>
    </source>
</evidence>
<name>A0ABV5FWK8_9MICC</name>
<evidence type="ECO:0000313" key="20">
    <source>
        <dbReference type="Proteomes" id="UP001589575"/>
    </source>
</evidence>
<dbReference type="InterPro" id="IPR000212">
    <property type="entry name" value="DNA_helicase_UvrD/REP"/>
</dbReference>
<evidence type="ECO:0000256" key="3">
    <source>
        <dbReference type="ARBA" id="ARBA00022741"/>
    </source>
</evidence>
<dbReference type="InterPro" id="IPR014016">
    <property type="entry name" value="UvrD-like_ATP-bd"/>
</dbReference>
<dbReference type="InterPro" id="IPR011604">
    <property type="entry name" value="PDDEXK-like_dom_sf"/>
</dbReference>
<dbReference type="SUPFAM" id="SSF52980">
    <property type="entry name" value="Restriction endonuclease-like"/>
    <property type="match status" value="1"/>
</dbReference>
<dbReference type="Pfam" id="PF00580">
    <property type="entry name" value="UvrD-helicase"/>
    <property type="match status" value="1"/>
</dbReference>
<dbReference type="PROSITE" id="PS51198">
    <property type="entry name" value="UVRD_HELICASE_ATP_BIND"/>
    <property type="match status" value="1"/>
</dbReference>
<keyword evidence="5 15" id="KW-0378">Hydrolase</keyword>
<feature type="region of interest" description="Disordered" evidence="16">
    <location>
        <begin position="531"/>
        <end position="559"/>
    </location>
</feature>
<dbReference type="CDD" id="cd17932">
    <property type="entry name" value="DEXQc_UvrD"/>
    <property type="match status" value="1"/>
</dbReference>
<feature type="domain" description="UvrD-like helicase ATP-binding" evidence="17">
    <location>
        <begin position="25"/>
        <end position="373"/>
    </location>
</feature>
<evidence type="ECO:0000313" key="19">
    <source>
        <dbReference type="EMBL" id="MFB9071046.1"/>
    </source>
</evidence>
<evidence type="ECO:0000256" key="7">
    <source>
        <dbReference type="ARBA" id="ARBA00022839"/>
    </source>
</evidence>
<dbReference type="InterPro" id="IPR014017">
    <property type="entry name" value="DNA_helicase_UvrD-like_C"/>
</dbReference>
<comment type="similarity">
    <text evidence="1">Belongs to the helicase family. UvrD subfamily.</text>
</comment>
<keyword evidence="3 15" id="KW-0547">Nucleotide-binding</keyword>
<evidence type="ECO:0000256" key="1">
    <source>
        <dbReference type="ARBA" id="ARBA00009922"/>
    </source>
</evidence>
<dbReference type="InterPro" id="IPR027417">
    <property type="entry name" value="P-loop_NTPase"/>
</dbReference>
<accession>A0ABV5FWK8</accession>
<keyword evidence="6 15" id="KW-0347">Helicase</keyword>
<dbReference type="SUPFAM" id="SSF52540">
    <property type="entry name" value="P-loop containing nucleoside triphosphate hydrolases"/>
    <property type="match status" value="1"/>
</dbReference>
<evidence type="ECO:0000259" key="18">
    <source>
        <dbReference type="PROSITE" id="PS51217"/>
    </source>
</evidence>
<dbReference type="Proteomes" id="UP001589575">
    <property type="component" value="Unassembled WGS sequence"/>
</dbReference>
<dbReference type="Gene3D" id="1.10.486.10">
    <property type="entry name" value="PCRA, domain 4"/>
    <property type="match status" value="1"/>
</dbReference>
<dbReference type="InterPro" id="IPR038726">
    <property type="entry name" value="PDDEXK_AddAB-type"/>
</dbReference>
<dbReference type="Gene3D" id="1.10.10.160">
    <property type="match status" value="1"/>
</dbReference>
<evidence type="ECO:0000256" key="4">
    <source>
        <dbReference type="ARBA" id="ARBA00022763"/>
    </source>
</evidence>
<evidence type="ECO:0000256" key="2">
    <source>
        <dbReference type="ARBA" id="ARBA00022722"/>
    </source>
</evidence>
<keyword evidence="8 15" id="KW-0067">ATP-binding</keyword>
<evidence type="ECO:0000256" key="8">
    <source>
        <dbReference type="ARBA" id="ARBA00022840"/>
    </source>
</evidence>
<gene>
    <name evidence="19" type="ORF">ACFFX0_07510</name>
</gene>
<evidence type="ECO:0000256" key="10">
    <source>
        <dbReference type="ARBA" id="ARBA00023204"/>
    </source>
</evidence>
<comment type="catalytic activity">
    <reaction evidence="12">
        <text>Couples ATP hydrolysis with the unwinding of duplex DNA by translocating in the 3'-5' direction.</text>
        <dbReference type="EC" id="5.6.2.4"/>
    </reaction>
</comment>
<evidence type="ECO:0000256" key="11">
    <source>
        <dbReference type="ARBA" id="ARBA00023235"/>
    </source>
</evidence>
<dbReference type="Gene3D" id="3.90.320.10">
    <property type="match status" value="1"/>
</dbReference>
<evidence type="ECO:0000256" key="5">
    <source>
        <dbReference type="ARBA" id="ARBA00022801"/>
    </source>
</evidence>
<keyword evidence="11" id="KW-0413">Isomerase</keyword>
<dbReference type="GO" id="GO:0004386">
    <property type="term" value="F:helicase activity"/>
    <property type="evidence" value="ECO:0007669"/>
    <property type="project" value="UniProtKB-KW"/>
</dbReference>
<dbReference type="Pfam" id="PF13361">
    <property type="entry name" value="UvrD_C"/>
    <property type="match status" value="2"/>
</dbReference>
<evidence type="ECO:0000256" key="6">
    <source>
        <dbReference type="ARBA" id="ARBA00022806"/>
    </source>
</evidence>
<comment type="catalytic activity">
    <reaction evidence="14">
        <text>ATP + H2O = ADP + phosphate + H(+)</text>
        <dbReference type="Rhea" id="RHEA:13065"/>
        <dbReference type="ChEBI" id="CHEBI:15377"/>
        <dbReference type="ChEBI" id="CHEBI:15378"/>
        <dbReference type="ChEBI" id="CHEBI:30616"/>
        <dbReference type="ChEBI" id="CHEBI:43474"/>
        <dbReference type="ChEBI" id="CHEBI:456216"/>
        <dbReference type="EC" id="5.6.2.4"/>
    </reaction>
</comment>
<keyword evidence="9" id="KW-0238">DNA-binding</keyword>
<dbReference type="PANTHER" id="PTHR11070:SF55">
    <property type="entry name" value="DNA 3'-5' HELICASE"/>
    <property type="match status" value="1"/>
</dbReference>
<dbReference type="Pfam" id="PF12705">
    <property type="entry name" value="PDDEXK_1"/>
    <property type="match status" value="1"/>
</dbReference>
<evidence type="ECO:0000256" key="9">
    <source>
        <dbReference type="ARBA" id="ARBA00023125"/>
    </source>
</evidence>
<comment type="caution">
    <text evidence="19">The sequence shown here is derived from an EMBL/GenBank/DDBJ whole genome shotgun (WGS) entry which is preliminary data.</text>
</comment>
<dbReference type="PANTHER" id="PTHR11070">
    <property type="entry name" value="UVRD / RECB / PCRA DNA HELICASE FAMILY MEMBER"/>
    <property type="match status" value="1"/>
</dbReference>
<protein>
    <recommendedName>
        <fullName evidence="13">DNA 3'-5' helicase</fullName>
        <ecNumber evidence="13">5.6.2.4</ecNumber>
    </recommendedName>
</protein>
<evidence type="ECO:0000256" key="16">
    <source>
        <dbReference type="SAM" id="MobiDB-lite"/>
    </source>
</evidence>
<organism evidence="19 20">
    <name type="scientific">Citricoccus parietis</name>
    <dbReference type="NCBI Taxonomy" id="592307"/>
    <lineage>
        <taxon>Bacteria</taxon>
        <taxon>Bacillati</taxon>
        <taxon>Actinomycetota</taxon>
        <taxon>Actinomycetes</taxon>
        <taxon>Micrococcales</taxon>
        <taxon>Micrococcaceae</taxon>
        <taxon>Citricoccus</taxon>
    </lineage>
</organism>
<keyword evidence="7" id="KW-0269">Exonuclease</keyword>
<dbReference type="PROSITE" id="PS51217">
    <property type="entry name" value="UVRD_HELICASE_CTER"/>
    <property type="match status" value="1"/>
</dbReference>
<keyword evidence="10" id="KW-0234">DNA repair</keyword>
<proteinExistence type="inferred from homology"/>
<evidence type="ECO:0000259" key="17">
    <source>
        <dbReference type="PROSITE" id="PS51198"/>
    </source>
</evidence>
<dbReference type="InterPro" id="IPR013986">
    <property type="entry name" value="DExx_box_DNA_helicase_dom_sf"/>
</dbReference>
<dbReference type="EMBL" id="JBHMFI010000001">
    <property type="protein sequence ID" value="MFB9071046.1"/>
    <property type="molecule type" value="Genomic_DNA"/>
</dbReference>
<feature type="domain" description="UvrD-like helicase C-terminal" evidence="18">
    <location>
        <begin position="374"/>
        <end position="700"/>
    </location>
</feature>
<sequence length="1177" mass="128486">MAPMSPDVSTARYSPEELSRLLGQHEPTAEQAAVITSPLEPRLVVAGAGSGKTATMSDRVVWLVANGFSAPDQVLGVTFTRKAAGELAQRINRKLDLLVESGLDLSPVASDAETEDGLTTEGPARASVSTYHSYANTLVRDHGMRIGLEPDTGMIGEAQSYQLVSRIVRAYEGDLGFANIPASTLVRGTIKLAADCAEHLVEPDEVERCLAEKQVFGENLPFSEKAVEGSNATVASVFTMLRLRRVMSELVVAYRQAKHDAGVMDFGDLVRYAARIAQEVPAVGEIERSRYRVVLLDEFQDTSHAQLELFRGLFGVDGHPVTAVGDPNQSIYGFRGASAGQLFSFPHSFSVPGPEGAAGPAPVSYLTTAWRNSLTVLAAANTVADPLRSEPVGGIQVKPLEPSPVAVEGEVRASWLPDSEQEAAAVVAALKEAARQDLPVAKRPTRAILCRTRSQFEPLMESMNAAGVPYEVLGLSGLLSVPEVADLIAVLQVISDPSRSDHLMRLLAGARWRIGAADLVVLQERAAMLARTRRRSPGEPDGGGAAEQDTSPEEDAESSSLIEALDWLPDPHWTSRSGRSFSARGRERLERLSRELRYLAGQTGLDLTALIRLVESTLGLDIEVAARPGQSGVTARRHLDAFLDAARDFTNGAAEGSGSDLTAFLAWLEAAEEREKGLGIAGVEPRHDAVQLLTAHASKGLEWDIVAVPGLVDGQFPGKTFDTWTSERSGHLPWDLRGDRHSLPQWNTDWENQRDWAGHAVGWFLKGQKENYPDSYKDSAAVHHLQEERRLAYVAFTRARTLLLLSGSHWRGVTKTPSTPSPFLQELLDSSRVHITTGPWADPSEAGEENPFAERRLSAWWPFDPLDGPEVLVMDPAAPDDLDRATALPPRARPRRAALETAARWVRDADPLRVEADQTEADQTEAELTEADLREVGDDEPASDLARQVEWVLERSTPVNHRGNLVELPSHVSASTFVEMANDPEALARQLRRPMPRPPAHAARRGTAFHAWVEDHFGSTGMLDFDDPEDSADHWVEDALDLEPMKQSFLASRWADRVPAYIEPPAETTVGGVTLRGRIDAVFREGGSPQEPNDPQARWELVDWKTGAVPSGRDLEVKSLQLAVYRLAWSRLHNIPLENISACFVYVAHGTERALHNLAGEAELEAILARAVMPQRD</sequence>
<reference evidence="19 20" key="1">
    <citation type="submission" date="2024-09" db="EMBL/GenBank/DDBJ databases">
        <authorList>
            <person name="Sun Q."/>
            <person name="Mori K."/>
        </authorList>
    </citation>
    <scope>NUCLEOTIDE SEQUENCE [LARGE SCALE GENOMIC DNA]</scope>
    <source>
        <strain evidence="19 20">CCM 7609</strain>
    </source>
</reference>
<feature type="binding site" evidence="15">
    <location>
        <begin position="46"/>
        <end position="53"/>
    </location>
    <ligand>
        <name>ATP</name>
        <dbReference type="ChEBI" id="CHEBI:30616"/>
    </ligand>
</feature>
<evidence type="ECO:0000256" key="14">
    <source>
        <dbReference type="ARBA" id="ARBA00048988"/>
    </source>
</evidence>
<keyword evidence="20" id="KW-1185">Reference proteome</keyword>